<dbReference type="SUPFAM" id="SSF53756">
    <property type="entry name" value="UDP-Glycosyltransferase/glycogen phosphorylase"/>
    <property type="match status" value="1"/>
</dbReference>
<dbReference type="PANTHER" id="PTHR12526">
    <property type="entry name" value="GLYCOSYLTRANSFERASE"/>
    <property type="match status" value="1"/>
</dbReference>
<proteinExistence type="predicted"/>
<dbReference type="EC" id="2.4.-.-" evidence="2"/>
<name>A0ABZ3EXD8_9FIRM</name>
<dbReference type="RefSeq" id="WP_342758505.1">
    <property type="nucleotide sequence ID" value="NZ_CP146256.1"/>
</dbReference>
<keyword evidence="2" id="KW-0808">Transferase</keyword>
<gene>
    <name evidence="2" type="ORF">V6984_03930</name>
</gene>
<dbReference type="Gene3D" id="3.40.50.2000">
    <property type="entry name" value="Glycogen Phosphorylase B"/>
    <property type="match status" value="2"/>
</dbReference>
<dbReference type="EMBL" id="CP146256">
    <property type="protein sequence ID" value="XAH74927.1"/>
    <property type="molecule type" value="Genomic_DNA"/>
</dbReference>
<sequence>MKKRILFIINTMGRAGAETALIELLKKLDSLKKYELFLYTVIPCGELFDKVPEDVRILNKRIGNGSVLSFKGHAHAAASVLCSFFYKLTGFRLLPDMLRNIRMQKKEGRKLQYDKLFWRLLAEGRPMIAGDYDLAVAYIEGASAYCLADRVNAKHKAAFIHIDYEKAGYTLDMDMDCYKKAEKIFVVSEEVGEKFCKVYPQYRNKIRLFRNLLDIRGIRKKAQENEGFTDEFQGIRLVTVGRLHYQKGYDIAIEALAKLRAQGCDARWYVIGEGMERKALEQLIRKFKLEDFFFLLGVRENPYPYIKQADIYVHATRYEGKSIAIEEAQILGKAIVASDCTGNREQIKNGYDGMLLPLDADKLARGLKTVIDDSALRISYEQHVLEKKLEFPEDLEELLSMLEEK</sequence>
<dbReference type="GO" id="GO:0016757">
    <property type="term" value="F:glycosyltransferase activity"/>
    <property type="evidence" value="ECO:0007669"/>
    <property type="project" value="UniProtKB-KW"/>
</dbReference>
<dbReference type="Pfam" id="PF00534">
    <property type="entry name" value="Glycos_transf_1"/>
    <property type="match status" value="1"/>
</dbReference>
<evidence type="ECO:0000313" key="2">
    <source>
        <dbReference type="EMBL" id="XAH74927.1"/>
    </source>
</evidence>
<dbReference type="PANTHER" id="PTHR12526:SF630">
    <property type="entry name" value="GLYCOSYLTRANSFERASE"/>
    <property type="match status" value="1"/>
</dbReference>
<reference evidence="2 3" key="1">
    <citation type="submission" date="2024-02" db="EMBL/GenBank/DDBJ databases">
        <title>Bacterial strain from lacustrine sediment.</title>
        <authorList>
            <person name="Petit C."/>
            <person name="Fadhlaoui K."/>
        </authorList>
    </citation>
    <scope>NUCLEOTIDE SEQUENCE [LARGE SCALE GENOMIC DNA]</scope>
    <source>
        <strain evidence="2 3">IPX-CK</strain>
    </source>
</reference>
<organism evidence="2 3">
    <name type="scientific">Kineothrix sedimenti</name>
    <dbReference type="NCBI Taxonomy" id="3123317"/>
    <lineage>
        <taxon>Bacteria</taxon>
        <taxon>Bacillati</taxon>
        <taxon>Bacillota</taxon>
        <taxon>Clostridia</taxon>
        <taxon>Lachnospirales</taxon>
        <taxon>Lachnospiraceae</taxon>
        <taxon>Kineothrix</taxon>
    </lineage>
</organism>
<keyword evidence="3" id="KW-1185">Reference proteome</keyword>
<dbReference type="Proteomes" id="UP001451571">
    <property type="component" value="Chromosome"/>
</dbReference>
<dbReference type="InterPro" id="IPR001296">
    <property type="entry name" value="Glyco_trans_1"/>
</dbReference>
<evidence type="ECO:0000259" key="1">
    <source>
        <dbReference type="Pfam" id="PF00534"/>
    </source>
</evidence>
<feature type="domain" description="Glycosyl transferase family 1" evidence="1">
    <location>
        <begin position="237"/>
        <end position="377"/>
    </location>
</feature>
<evidence type="ECO:0000313" key="3">
    <source>
        <dbReference type="Proteomes" id="UP001451571"/>
    </source>
</evidence>
<keyword evidence="2" id="KW-0328">Glycosyltransferase</keyword>
<protein>
    <submittedName>
        <fullName evidence="2">Glycosyltransferase</fullName>
        <ecNumber evidence="2">2.4.-.-</ecNumber>
    </submittedName>
</protein>
<accession>A0ABZ3EXD8</accession>
<dbReference type="CDD" id="cd03811">
    <property type="entry name" value="GT4_GT28_WabH-like"/>
    <property type="match status" value="1"/>
</dbReference>